<dbReference type="GO" id="GO:0016491">
    <property type="term" value="F:oxidoreductase activity"/>
    <property type="evidence" value="ECO:0007669"/>
    <property type="project" value="TreeGrafter"/>
</dbReference>
<dbReference type="PRINTS" id="PR00080">
    <property type="entry name" value="SDRFAMILY"/>
</dbReference>
<dbReference type="Gene3D" id="3.40.50.720">
    <property type="entry name" value="NAD(P)-binding Rossmann-like Domain"/>
    <property type="match status" value="1"/>
</dbReference>
<dbReference type="PRINTS" id="PR00081">
    <property type="entry name" value="GDHRDH"/>
</dbReference>
<keyword evidence="2" id="KW-1133">Transmembrane helix</keyword>
<comment type="caution">
    <text evidence="3">The sequence shown here is derived from an EMBL/GenBank/DDBJ whole genome shotgun (WGS) entry which is preliminary data.</text>
</comment>
<sequence length="364" mass="40151">MEVKQFLGLQVFEFAYLMALAFLPFFVAQREVGLSILSVAFVYLVVSVIRFAISRRVDPANKVVLITGCDSGFGHALARRLSSVGFTVVAGCLDKSSDGAQVLKSDATGRLHVLQLDITDDDSVNSCVNYIKEQFPSKGLWTLVNNAGVLQRGDVEFTPLDTYKKIADVNLFGTIRMTKACLPLIRREKGRVVNVTGATGRISLPSMSAFSVSSYGVEAFSDALRHEMQQFGVKVILVEPGNFYGATGLQNRAALPQIRSEFDKMKEDAPEEALQMYGQDYLDNQYKTVTELSKSAASTLAPVIDALESAVTQGRVGARYLVDGSNQLTDFPNFLIRWESWLPQQIFDNLVVNNYLQKARITSV</sequence>
<dbReference type="SUPFAM" id="SSF51735">
    <property type="entry name" value="NAD(P)-binding Rossmann-fold domains"/>
    <property type="match status" value="1"/>
</dbReference>
<name>A0AAN9BYZ6_9CAEN</name>
<feature type="transmembrane region" description="Helical" evidence="2">
    <location>
        <begin position="32"/>
        <end position="53"/>
    </location>
</feature>
<keyword evidence="2" id="KW-0812">Transmembrane</keyword>
<dbReference type="EMBL" id="JBAMIC010000002">
    <property type="protein sequence ID" value="KAK7113709.1"/>
    <property type="molecule type" value="Genomic_DNA"/>
</dbReference>
<dbReference type="InterPro" id="IPR002347">
    <property type="entry name" value="SDR_fam"/>
</dbReference>
<dbReference type="GO" id="GO:0008202">
    <property type="term" value="P:steroid metabolic process"/>
    <property type="evidence" value="ECO:0007669"/>
    <property type="project" value="TreeGrafter"/>
</dbReference>
<keyword evidence="2" id="KW-0472">Membrane</keyword>
<dbReference type="Proteomes" id="UP001374579">
    <property type="component" value="Unassembled WGS sequence"/>
</dbReference>
<evidence type="ECO:0000256" key="1">
    <source>
        <dbReference type="RuleBase" id="RU000363"/>
    </source>
</evidence>
<feature type="transmembrane region" description="Helical" evidence="2">
    <location>
        <begin position="7"/>
        <end position="26"/>
    </location>
</feature>
<gene>
    <name evidence="3" type="ORF">V1264_012951</name>
</gene>
<dbReference type="PANTHER" id="PTHR43313">
    <property type="entry name" value="SHORT-CHAIN DEHYDROGENASE/REDUCTASE FAMILY 9C"/>
    <property type="match status" value="1"/>
</dbReference>
<dbReference type="AlphaFoldDB" id="A0AAN9BYZ6"/>
<dbReference type="PANTHER" id="PTHR43313:SF36">
    <property type="entry name" value="D-BETA-HYDROXYBUTYRATE DEHYDROGENASE, MITOCHONDRIAL"/>
    <property type="match status" value="1"/>
</dbReference>
<evidence type="ECO:0000256" key="2">
    <source>
        <dbReference type="SAM" id="Phobius"/>
    </source>
</evidence>
<protein>
    <submittedName>
        <fullName evidence="3">Uncharacterized protein</fullName>
    </submittedName>
</protein>
<keyword evidence="4" id="KW-1185">Reference proteome</keyword>
<accession>A0AAN9BYZ6</accession>
<comment type="similarity">
    <text evidence="1">Belongs to the short-chain dehydrogenases/reductases (SDR) family.</text>
</comment>
<evidence type="ECO:0000313" key="4">
    <source>
        <dbReference type="Proteomes" id="UP001374579"/>
    </source>
</evidence>
<dbReference type="InterPro" id="IPR036291">
    <property type="entry name" value="NAD(P)-bd_dom_sf"/>
</dbReference>
<reference evidence="3 4" key="1">
    <citation type="submission" date="2024-02" db="EMBL/GenBank/DDBJ databases">
        <title>Chromosome-scale genome assembly of the rough periwinkle Littorina saxatilis.</title>
        <authorList>
            <person name="De Jode A."/>
            <person name="Faria R."/>
            <person name="Formenti G."/>
            <person name="Sims Y."/>
            <person name="Smith T.P."/>
            <person name="Tracey A."/>
            <person name="Wood J.M.D."/>
            <person name="Zagrodzka Z.B."/>
            <person name="Johannesson K."/>
            <person name="Butlin R.K."/>
            <person name="Leder E.H."/>
        </authorList>
    </citation>
    <scope>NUCLEOTIDE SEQUENCE [LARGE SCALE GENOMIC DNA]</scope>
    <source>
        <strain evidence="3">Snail1</strain>
        <tissue evidence="3">Muscle</tissue>
    </source>
</reference>
<dbReference type="Pfam" id="PF00106">
    <property type="entry name" value="adh_short"/>
    <property type="match status" value="1"/>
</dbReference>
<proteinExistence type="inferred from homology"/>
<evidence type="ECO:0000313" key="3">
    <source>
        <dbReference type="EMBL" id="KAK7113709.1"/>
    </source>
</evidence>
<organism evidence="3 4">
    <name type="scientific">Littorina saxatilis</name>
    <dbReference type="NCBI Taxonomy" id="31220"/>
    <lineage>
        <taxon>Eukaryota</taxon>
        <taxon>Metazoa</taxon>
        <taxon>Spiralia</taxon>
        <taxon>Lophotrochozoa</taxon>
        <taxon>Mollusca</taxon>
        <taxon>Gastropoda</taxon>
        <taxon>Caenogastropoda</taxon>
        <taxon>Littorinimorpha</taxon>
        <taxon>Littorinoidea</taxon>
        <taxon>Littorinidae</taxon>
        <taxon>Littorina</taxon>
    </lineage>
</organism>